<reference evidence="2" key="2">
    <citation type="journal article" date="2019" name="J. ISSAAS">
        <title>The Unique Evolutionary Trajectory 1 and Dynamic Conformations of DR and IR/DR-coexisting Plastomes of the Early Vascular Plant Selaginellaceae (Lycophyte).</title>
        <authorList>
            <person name="Zhang H.-R."/>
            <person name="Xiang Q.-P."/>
            <person name="Zhang X.-C."/>
        </authorList>
    </citation>
    <scope>NUCLEOTIDE SEQUENCE</scope>
</reference>
<feature type="region of interest" description="Disordered" evidence="1">
    <location>
        <begin position="1137"/>
        <end position="1160"/>
    </location>
</feature>
<accession>A0A482CJH9</accession>
<organism evidence="2">
    <name type="scientific">Selaginella hainanensis</name>
    <dbReference type="NCBI Taxonomy" id="2547368"/>
    <lineage>
        <taxon>Eukaryota</taxon>
        <taxon>Viridiplantae</taxon>
        <taxon>Streptophyta</taxon>
        <taxon>Embryophyta</taxon>
        <taxon>Tracheophyta</taxon>
        <taxon>Lycopodiopsida</taxon>
        <taxon>Selaginellales</taxon>
        <taxon>Selaginellaceae</taxon>
        <taxon>Selaginella</taxon>
    </lineage>
</organism>
<dbReference type="EMBL" id="MH598533">
    <property type="protein sequence ID" value="QBL76097.1"/>
    <property type="molecule type" value="Genomic_DNA"/>
</dbReference>
<feature type="region of interest" description="Disordered" evidence="1">
    <location>
        <begin position="989"/>
        <end position="1023"/>
    </location>
</feature>
<geneLocation type="chloroplast" evidence="2"/>
<reference evidence="2" key="1">
    <citation type="submission" date="2018-07" db="EMBL/GenBank/DDBJ databases">
        <authorList>
            <person name="Zhang H."/>
            <person name="Zhang X."/>
        </authorList>
    </citation>
    <scope>NUCLEOTIDE SEQUENCE</scope>
</reference>
<protein>
    <submittedName>
        <fullName evidence="2">Hypothetical chloroplast RF21</fullName>
    </submittedName>
</protein>
<keyword evidence="2" id="KW-0150">Chloroplast</keyword>
<sequence length="1867" mass="206128">MDEQSSVKTAGAKREIDKHCRGFWGVDWTLGSLTATIRSNRREHLPNPSHQFLVPNSPVLPLALPALGGGRADGRGARGRNREPHHPLVLERERVYTVRANRSGCKQGMHGRRPPCSPADNKPGAGAAAKPRKSLVGGRKTSLDVPPFRYLRYYGRSDDGYRVFDVWATREYRNIRSESSNCSCAKLQTGPRNECSEHKSYLLACTNQYTCFPPRSAPRAVRGGFSYNYNGSIEEFRAAVLDRSIPLFKKLSHNNWFVLQMHPAARDVLSGACRVSVSIFGNQNRLNANSPTPPRCIPPSASLTYAGGSEGRPPGGIVREGFITTSWKGADFGDLHITGHGIDTVTNRHESSQSGIYRIRSHFHEPANVLPCPGRNSFCHPKTQIRIFRMGYEGFRNAVNQHPLNRRGVGKPNHWLNDHRSGGDRGRDKYVDLHPDMYEWSNNARGSRVFARYSVPRRNCPMAVYVRAGFTTAGPDPIGRRGSSMKCVKFSFIRERLNLMIHESEDTDFPSDPINNIMIFHLGTSRGVPGNGNHEPPQSPDELEASSLSNNNAMVVERFIMGLPRVRNEPDKEAGCVTRPSRDITSAIPRRYSRFDPAKRIDMGSLTCSRVANTPRSSDHLQLGLGLGPSPPCIHNCVGGAFGNNSIAYRQSRNLLPVHAPPTSAEGRLTPPDRGVIPIIQSQIFYYVSHPDHLQGRDRPFALGRYACESLDLCSAQINSLLFRGETRVGFTENLSITKPFQRQRMGNLGITHRWPHACAEAIAPSTETGGFHDSRNGTNFSSSGSTRCQSRAERGIGIQNWPKDTLHRTRESSASLTDPTTPPIGRGRVAGTAESDSSEEDETYSEPYLPPRPNEPVEGAEMCVAKGGDNNAFEGYKLVRVYTLLRLPTREQWKYRWGAISEAFEGNASPRGNGRTNIPNVRSINIDQRSRGPAIQWLSRNNCHNDEYPTTGPLPSAFLVLVKGSSYIDPRRRLAVVRYLTDALRKHQSDRSMHGRGMTNHSIGGRRRNGFPPSPPTNVKRPVRSIGYSIRTDGGRTNGWSDGSESLDLYPTVKALPIGFSMTGANIYRNELDFCRNHHKNDSGYRTAQEQGLYYSRYLAEGYNNGTAHHSDSRNWVSLASWQRVTSPNYTCRTPPVQVRSGFSPSRGTPPIGSAETGRSYPMNDSAAHLYAHSIPIYMSDLYEDERDFTMDDISMNGMRLLAASLCRFIPVLGLVDKIPPRVIWIRDMRELTFKGRRFARPVGTELVHRSFLVSSARIANCTPGTIVAGSTHPPGKTDPSLICANRSGRSIDVRALSIPRRQKEFPALLRGRRFGLLLGDENCPPPSALGYIIMCYYARDPAPFAHEALFIGISHLVVYGHANGSVPLRQIVPDYDDVCMDTGSNHSEEYVYRVGRAAAHGTVIGIIPTSPSSTCGSEMKQGASKLHRPPGKKLKRLPAWYLEPSIAGSTARGFTRLSRVSGGLAGSARYDWSIADAQRDDSNNSVRSAAEYDSTSAARGDSENIVAECSRSDTRSGGSTGGEIGFAPRAQAGTPPGTAWNAIPAVVPSPVLDEEGFGMTNDTTACAPAPDPRVVSNISDWVQIAPSAREKRTLANHLWMNPDSARAPLNPLCYAHKRISSQRFSRMIEEAKSRPKSVPSKDRPEVPWVCIPIGCGGIRYRQSNQSVLPIGKRFVWDGSLPRNRALAFSHQPFMDQGELVFDQGGSMPKGLHAVRENSIGFSEEADQQPSVHGIDDLVLYLASAGESTADGAAGIYRGSAPGEWPSAEMLERTDDIGFRRSELTHLFHPVHSYQARAFFESPSDTFVRSELPNHERWLEVGSPPPKDPPPARSTLSESHRYSLRNTRVANGAPMHQAIKICSKNQ</sequence>
<dbReference type="GeneID" id="39721310"/>
<feature type="region of interest" description="Disordered" evidence="1">
    <location>
        <begin position="767"/>
        <end position="858"/>
    </location>
</feature>
<keyword evidence="2" id="KW-0934">Plastid</keyword>
<feature type="region of interest" description="Disordered" evidence="1">
    <location>
        <begin position="104"/>
        <end position="140"/>
    </location>
</feature>
<feature type="compositionally biased region" description="Polar residues" evidence="1">
    <location>
        <begin position="1485"/>
        <end position="1499"/>
    </location>
</feature>
<feature type="region of interest" description="Disordered" evidence="1">
    <location>
        <begin position="1819"/>
        <end position="1839"/>
    </location>
</feature>
<evidence type="ECO:0000256" key="1">
    <source>
        <dbReference type="SAM" id="MobiDB-lite"/>
    </source>
</evidence>
<proteinExistence type="predicted"/>
<feature type="compositionally biased region" description="Pro residues" evidence="1">
    <location>
        <begin position="1824"/>
        <end position="1833"/>
    </location>
</feature>
<dbReference type="RefSeq" id="YP_009589516.1">
    <property type="nucleotide sequence ID" value="NC_041642.1"/>
</dbReference>
<feature type="region of interest" description="Disordered" evidence="1">
    <location>
        <begin position="1481"/>
        <end position="1540"/>
    </location>
</feature>
<evidence type="ECO:0000313" key="2">
    <source>
        <dbReference type="EMBL" id="QBL76097.1"/>
    </source>
</evidence>
<feature type="compositionally biased region" description="Polar residues" evidence="1">
    <location>
        <begin position="777"/>
        <end position="790"/>
    </location>
</feature>
<name>A0A482CJH9_9TRAC</name>
<gene>
    <name evidence="2" type="primary">ycf2</name>
</gene>
<feature type="region of interest" description="Disordered" evidence="1">
    <location>
        <begin position="525"/>
        <end position="545"/>
    </location>
</feature>